<dbReference type="Pfam" id="PF05974">
    <property type="entry name" value="DUF892"/>
    <property type="match status" value="1"/>
</dbReference>
<dbReference type="InterPro" id="IPR012347">
    <property type="entry name" value="Ferritin-like"/>
</dbReference>
<organism evidence="1">
    <name type="scientific">Burkholderia orbicola (strain AU 1054)</name>
    <dbReference type="NCBI Taxonomy" id="331271"/>
    <lineage>
        <taxon>Bacteria</taxon>
        <taxon>Pseudomonadati</taxon>
        <taxon>Pseudomonadota</taxon>
        <taxon>Betaproteobacteria</taxon>
        <taxon>Burkholderiales</taxon>
        <taxon>Burkholderiaceae</taxon>
        <taxon>Burkholderia</taxon>
        <taxon>Burkholderia cepacia complex</taxon>
        <taxon>Burkholderia orbicola</taxon>
    </lineage>
</organism>
<dbReference type="HOGENOM" id="CLU_093759_1_0_4"/>
<dbReference type="AlphaFoldDB" id="A0A0H2XQI7"/>
<dbReference type="InterPro" id="IPR010287">
    <property type="entry name" value="DUF892_YciF-like"/>
</dbReference>
<gene>
    <name evidence="1" type="ordered locus">Bcen_1353</name>
</gene>
<dbReference type="EMBL" id="CP000378">
    <property type="protein sequence ID" value="ABF76259.1"/>
    <property type="molecule type" value="Genomic_DNA"/>
</dbReference>
<dbReference type="Gene3D" id="1.20.1260.10">
    <property type="match status" value="1"/>
</dbReference>
<reference evidence="1" key="1">
    <citation type="submission" date="2006-05" db="EMBL/GenBank/DDBJ databases">
        <title>Complete sequence of chromosome 1 of Burkholderia cenocepacia AU 1054.</title>
        <authorList>
            <consortium name="US DOE Joint Genome Institute"/>
            <person name="Copeland A."/>
            <person name="Lucas S."/>
            <person name="Lapidus A."/>
            <person name="Barry K."/>
            <person name="Detter J.C."/>
            <person name="Glavina del Rio T."/>
            <person name="Hammon N."/>
            <person name="Israni S."/>
            <person name="Dalin E."/>
            <person name="Tice H."/>
            <person name="Pitluck S."/>
            <person name="Chain P."/>
            <person name="Malfatti S."/>
            <person name="Shin M."/>
            <person name="Vergez L."/>
            <person name="Schmutz J."/>
            <person name="Larimer F."/>
            <person name="Land M."/>
            <person name="Hauser L."/>
            <person name="Kyrpides N."/>
            <person name="Lykidis A."/>
            <person name="LiPuma J.J."/>
            <person name="Konstantinidis K."/>
            <person name="Tiedje J.M."/>
            <person name="Richardson P."/>
        </authorList>
    </citation>
    <scope>NUCLEOTIDE SEQUENCE [LARGE SCALE GENOMIC DNA]</scope>
    <source>
        <strain evidence="1">AU 1054</strain>
    </source>
</reference>
<protein>
    <recommendedName>
        <fullName evidence="2">Ferritin-like domain-containing protein</fullName>
    </recommendedName>
</protein>
<accession>A0A0H2XQI7</accession>
<evidence type="ECO:0000313" key="1">
    <source>
        <dbReference type="EMBL" id="ABF76259.1"/>
    </source>
</evidence>
<name>A0A0H2XQI7_BURO1</name>
<proteinExistence type="predicted"/>
<dbReference type="InterPro" id="IPR009078">
    <property type="entry name" value="Ferritin-like_SF"/>
</dbReference>
<sequence length="169" mass="18898">MANQHEHLEDWLRDAYAMERQAETMIDAQMKRVGHYPQLQDRLRQHLDDTLGQQALVEACLMRLGTSPSASKDLAARIAAYGQIASGMLADDEVVKTALAAYAFEQLEIAAYTALVAAAQAAGEEEIRACCERILQQERDMAAWLLRHLPELTTAFLDRSAVDRIDAKR</sequence>
<dbReference type="SUPFAM" id="SSF47240">
    <property type="entry name" value="Ferritin-like"/>
    <property type="match status" value="1"/>
</dbReference>
<evidence type="ECO:0008006" key="2">
    <source>
        <dbReference type="Google" id="ProtNLM"/>
    </source>
</evidence>